<keyword evidence="2" id="KW-0012">Acyltransferase</keyword>
<name>A0A074KY98_9BACT</name>
<dbReference type="eggNOG" id="COG0204">
    <property type="taxonomic scope" value="Bacteria"/>
</dbReference>
<sequence>MKMQEKFIDIEKIVQDKNPTLLKWMPRLLLKYIKRIVHESDINDIMRKHGHLHGLDFVSALIEDFGVEVTLKGSENINMESGVIFAANHPLGGLDGIAFMYALGKYRKDIKFLVNDLLTNIKNFDELFVPINKHGGHGRGGIAAIDAAYAGSDALLVFPAGLVSRKLSGGIKDLEWKKSFISKAKKYNKIIVPVFIEGRNSGFFYNLARFRKKIGIQANIEMFYLADEMFKQRGKKITIHVGKPVYPDRFDKSKSEKEWAEYMKELVYDMASEK</sequence>
<reference evidence="2 3" key="1">
    <citation type="submission" date="2014-04" db="EMBL/GenBank/DDBJ databases">
        <title>Characterization and application of a salt tolerant electro-active bacterium.</title>
        <authorList>
            <person name="Yang L."/>
            <person name="Wei S."/>
            <person name="Tay Q.X.M."/>
        </authorList>
    </citation>
    <scope>NUCLEOTIDE SEQUENCE [LARGE SCALE GENOMIC DNA]</scope>
    <source>
        <strain evidence="2 3">LY1</strain>
    </source>
</reference>
<evidence type="ECO:0000259" key="1">
    <source>
        <dbReference type="Pfam" id="PF19576"/>
    </source>
</evidence>
<feature type="domain" description="Putative acyltransferase ACT14924-like acyltransferase" evidence="1">
    <location>
        <begin position="13"/>
        <end position="268"/>
    </location>
</feature>
<evidence type="ECO:0000313" key="2">
    <source>
        <dbReference type="EMBL" id="KEO72568.1"/>
    </source>
</evidence>
<organism evidence="2 3">
    <name type="scientific">Anditalea andensis</name>
    <dbReference type="NCBI Taxonomy" id="1048983"/>
    <lineage>
        <taxon>Bacteria</taxon>
        <taxon>Pseudomonadati</taxon>
        <taxon>Bacteroidota</taxon>
        <taxon>Cytophagia</taxon>
        <taxon>Cytophagales</taxon>
        <taxon>Cytophagaceae</taxon>
        <taxon>Anditalea</taxon>
    </lineage>
</organism>
<dbReference type="GO" id="GO:0016746">
    <property type="term" value="F:acyltransferase activity"/>
    <property type="evidence" value="ECO:0007669"/>
    <property type="project" value="UniProtKB-KW"/>
</dbReference>
<accession>A0A074KY98</accession>
<proteinExistence type="predicted"/>
<dbReference type="Proteomes" id="UP000027821">
    <property type="component" value="Unassembled WGS sequence"/>
</dbReference>
<keyword evidence="3" id="KW-1185">Reference proteome</keyword>
<evidence type="ECO:0000313" key="3">
    <source>
        <dbReference type="Proteomes" id="UP000027821"/>
    </source>
</evidence>
<comment type="caution">
    <text evidence="2">The sequence shown here is derived from an EMBL/GenBank/DDBJ whole genome shotgun (WGS) entry which is preliminary data.</text>
</comment>
<dbReference type="EMBL" id="JMIH01000024">
    <property type="protein sequence ID" value="KEO72568.1"/>
    <property type="molecule type" value="Genomic_DNA"/>
</dbReference>
<dbReference type="STRING" id="1048983.EL17_17680"/>
<dbReference type="InterPro" id="IPR045746">
    <property type="entry name" value="ACT14924-like_Acyltransf_dom"/>
</dbReference>
<keyword evidence="2" id="KW-0808">Transferase</keyword>
<gene>
    <name evidence="2" type="ORF">EL17_17680</name>
</gene>
<dbReference type="AlphaFoldDB" id="A0A074KY98"/>
<dbReference type="Pfam" id="PF19576">
    <property type="entry name" value="Acyltransf_2"/>
    <property type="match status" value="1"/>
</dbReference>
<dbReference type="SUPFAM" id="SSF69593">
    <property type="entry name" value="Glycerol-3-phosphate (1)-acyltransferase"/>
    <property type="match status" value="1"/>
</dbReference>
<protein>
    <submittedName>
        <fullName evidence="2">Glycerol acyltransferase</fullName>
    </submittedName>
</protein>